<dbReference type="AlphaFoldDB" id="A0A433HS56"/>
<comment type="caution">
    <text evidence="1">The sequence shown here is derived from an EMBL/GenBank/DDBJ whole genome shotgun (WGS) entry which is preliminary data.</text>
</comment>
<evidence type="ECO:0000313" key="2">
    <source>
        <dbReference type="Proteomes" id="UP000267430"/>
    </source>
</evidence>
<dbReference type="InterPro" id="IPR019688">
    <property type="entry name" value="DUF2533"/>
</dbReference>
<protein>
    <submittedName>
        <fullName evidence="1">DUF2533 family protein</fullName>
    </submittedName>
</protein>
<dbReference type="Proteomes" id="UP000267430">
    <property type="component" value="Unassembled WGS sequence"/>
</dbReference>
<dbReference type="EMBL" id="RYZZ01000006">
    <property type="protein sequence ID" value="RUQ31094.1"/>
    <property type="molecule type" value="Genomic_DNA"/>
</dbReference>
<dbReference type="RefSeq" id="WP_126863879.1">
    <property type="nucleotide sequence ID" value="NZ_JAUSTX010000020.1"/>
</dbReference>
<proteinExistence type="predicted"/>
<dbReference type="OrthoDB" id="2679622at2"/>
<name>A0A433HS56_9BACI</name>
<accession>A0A433HS56</accession>
<organism evidence="1 2">
    <name type="scientific">Peribacillus cavernae</name>
    <dbReference type="NCBI Taxonomy" id="1674310"/>
    <lineage>
        <taxon>Bacteria</taxon>
        <taxon>Bacillati</taxon>
        <taxon>Bacillota</taxon>
        <taxon>Bacilli</taxon>
        <taxon>Bacillales</taxon>
        <taxon>Bacillaceae</taxon>
        <taxon>Peribacillus</taxon>
    </lineage>
</organism>
<evidence type="ECO:0000313" key="1">
    <source>
        <dbReference type="EMBL" id="RUQ31094.1"/>
    </source>
</evidence>
<dbReference type="Pfam" id="PF10752">
    <property type="entry name" value="DUF2533"/>
    <property type="match status" value="1"/>
</dbReference>
<keyword evidence="2" id="KW-1185">Reference proteome</keyword>
<gene>
    <name evidence="1" type="ORF">ELQ35_05820</name>
</gene>
<reference evidence="1 2" key="1">
    <citation type="submission" date="2018-12" db="EMBL/GenBank/DDBJ databases">
        <title>Bacillus chawlae sp. nov., Bacillus glennii sp. nov., and Bacillus saganii sp. nov. Isolated from the Vehicle Assembly Building at Kennedy Space Center where the Viking Spacecraft were Assembled.</title>
        <authorList>
            <person name="Seuylemezian A."/>
            <person name="Vaishampayan P."/>
        </authorList>
    </citation>
    <scope>NUCLEOTIDE SEQUENCE [LARGE SCALE GENOMIC DNA]</scope>
    <source>
        <strain evidence="1 2">L5</strain>
    </source>
</reference>
<sequence length="84" mass="9998">MSVHKDLAIHARKQNEIYNHFLSLDQERENYIEQTVALCKQGRPFTTDKINEITNEMNRLPKLRIIPNRRNVTADMIEEYVKTL</sequence>